<feature type="domain" description="Ras-associating" evidence="2">
    <location>
        <begin position="10"/>
        <end position="73"/>
    </location>
</feature>
<dbReference type="GO" id="GO:0005938">
    <property type="term" value="C:cell cortex"/>
    <property type="evidence" value="ECO:0007669"/>
    <property type="project" value="TreeGrafter"/>
</dbReference>
<dbReference type="Pfam" id="PF21989">
    <property type="entry name" value="RA_2"/>
    <property type="match status" value="1"/>
</dbReference>
<keyword evidence="4" id="KW-1185">Reference proteome</keyword>
<feature type="domain" description="FERM" evidence="1">
    <location>
        <begin position="9"/>
        <end position="73"/>
    </location>
</feature>
<comment type="caution">
    <text evidence="3">The sequence shown here is derived from an EMBL/GenBank/DDBJ whole genome shotgun (WGS) entry which is preliminary data.</text>
</comment>
<dbReference type="GO" id="GO:0007165">
    <property type="term" value="P:signal transduction"/>
    <property type="evidence" value="ECO:0007669"/>
    <property type="project" value="InterPro"/>
</dbReference>
<accession>A0AAV7VVM4</accession>
<dbReference type="AlphaFoldDB" id="A0AAV7VVM4"/>
<evidence type="ECO:0000313" key="4">
    <source>
        <dbReference type="Proteomes" id="UP001066276"/>
    </source>
</evidence>
<feature type="non-terminal residue" evidence="3">
    <location>
        <position position="73"/>
    </location>
</feature>
<dbReference type="PROSITE" id="PS50200">
    <property type="entry name" value="RA"/>
    <property type="match status" value="1"/>
</dbReference>
<proteinExistence type="predicted"/>
<dbReference type="EMBL" id="JANPWB010000002">
    <property type="protein sequence ID" value="KAJ1205552.1"/>
    <property type="molecule type" value="Genomic_DNA"/>
</dbReference>
<dbReference type="Gene3D" id="3.10.20.90">
    <property type="entry name" value="Phosphatidylinositol 3-kinase Catalytic Subunit, Chain A, domain 1"/>
    <property type="match status" value="1"/>
</dbReference>
<sequence>GNSLLFMPNVLKVYLENGQTKAFKFEKKTTVKDIILTLKEKLSINSIEHFALALEEQYNIAKLYLLHEEELIE</sequence>
<feature type="non-terminal residue" evidence="3">
    <location>
        <position position="1"/>
    </location>
</feature>
<dbReference type="InterPro" id="IPR000299">
    <property type="entry name" value="FERM_domain"/>
</dbReference>
<dbReference type="PROSITE" id="PS50057">
    <property type="entry name" value="FERM_3"/>
    <property type="match status" value="1"/>
</dbReference>
<name>A0AAV7VVM4_PLEWA</name>
<evidence type="ECO:0000259" key="2">
    <source>
        <dbReference type="PROSITE" id="PS50200"/>
    </source>
</evidence>
<evidence type="ECO:0000313" key="3">
    <source>
        <dbReference type="EMBL" id="KAJ1205552.1"/>
    </source>
</evidence>
<evidence type="ECO:0008006" key="5">
    <source>
        <dbReference type="Google" id="ProtNLM"/>
    </source>
</evidence>
<protein>
    <recommendedName>
        <fullName evidence="5">FERM domain-containing protein</fullName>
    </recommendedName>
</protein>
<dbReference type="PANTHER" id="PTHR46221">
    <property type="entry name" value="FERM AND PDZ DOMAIN-CONTAINING PROTEIN FAMILY MEMBER"/>
    <property type="match status" value="1"/>
</dbReference>
<dbReference type="Proteomes" id="UP001066276">
    <property type="component" value="Chromosome 1_2"/>
</dbReference>
<gene>
    <name evidence="3" type="ORF">NDU88_000980</name>
</gene>
<reference evidence="3" key="1">
    <citation type="journal article" date="2022" name="bioRxiv">
        <title>Sequencing and chromosome-scale assembly of the giantPleurodeles waltlgenome.</title>
        <authorList>
            <person name="Brown T."/>
            <person name="Elewa A."/>
            <person name="Iarovenko S."/>
            <person name="Subramanian E."/>
            <person name="Araus A.J."/>
            <person name="Petzold A."/>
            <person name="Susuki M."/>
            <person name="Suzuki K.-i.T."/>
            <person name="Hayashi T."/>
            <person name="Toyoda A."/>
            <person name="Oliveira C."/>
            <person name="Osipova E."/>
            <person name="Leigh N.D."/>
            <person name="Simon A."/>
            <person name="Yun M.H."/>
        </authorList>
    </citation>
    <scope>NUCLEOTIDE SEQUENCE</scope>
    <source>
        <strain evidence="3">20211129_DDA</strain>
        <tissue evidence="3">Liver</tissue>
    </source>
</reference>
<dbReference type="SUPFAM" id="SSF54236">
    <property type="entry name" value="Ubiquitin-like"/>
    <property type="match status" value="1"/>
</dbReference>
<evidence type="ECO:0000259" key="1">
    <source>
        <dbReference type="PROSITE" id="PS50057"/>
    </source>
</evidence>
<dbReference type="PANTHER" id="PTHR46221:SF2">
    <property type="entry name" value="FERM AND PDZ DOMAIN-CONTAINING PROTEIN 1"/>
    <property type="match status" value="1"/>
</dbReference>
<dbReference type="InterPro" id="IPR000159">
    <property type="entry name" value="RA_dom"/>
</dbReference>
<dbReference type="GO" id="GO:0005886">
    <property type="term" value="C:plasma membrane"/>
    <property type="evidence" value="ECO:0007669"/>
    <property type="project" value="TreeGrafter"/>
</dbReference>
<dbReference type="InterPro" id="IPR029071">
    <property type="entry name" value="Ubiquitin-like_domsf"/>
</dbReference>
<organism evidence="3 4">
    <name type="scientific">Pleurodeles waltl</name>
    <name type="common">Iberian ribbed newt</name>
    <dbReference type="NCBI Taxonomy" id="8319"/>
    <lineage>
        <taxon>Eukaryota</taxon>
        <taxon>Metazoa</taxon>
        <taxon>Chordata</taxon>
        <taxon>Craniata</taxon>
        <taxon>Vertebrata</taxon>
        <taxon>Euteleostomi</taxon>
        <taxon>Amphibia</taxon>
        <taxon>Batrachia</taxon>
        <taxon>Caudata</taxon>
        <taxon>Salamandroidea</taxon>
        <taxon>Salamandridae</taxon>
        <taxon>Pleurodelinae</taxon>
        <taxon>Pleurodeles</taxon>
    </lineage>
</organism>